<keyword evidence="1" id="KW-0472">Membrane</keyword>
<evidence type="ECO:0000256" key="1">
    <source>
        <dbReference type="SAM" id="Phobius"/>
    </source>
</evidence>
<feature type="transmembrane region" description="Helical" evidence="1">
    <location>
        <begin position="115"/>
        <end position="139"/>
    </location>
</feature>
<dbReference type="EMBL" id="JF342589">
    <property type="protein sequence ID" value="AEH26459.1"/>
    <property type="molecule type" value="Genomic_DNA"/>
</dbReference>
<keyword evidence="1 2" id="KW-0812">Transmembrane</keyword>
<sequence>MSSVPLQIEPNATVAGSTRRWLFSAPVDLAVFGGSALLSLALLALGGYLGILHDETPTWTWIPCILLIDVAHVWATSFRVYFDRTEFARRPLLYTLTPILGFLIGLALYSEGKLVFWRTLAYLAVFHFVRQQYGWVALYRARVGEKGRLGFWIDTLAIYLATLYPLLYWHAHLPRQFEWFIQKDFAGVPETVASVVGPIYWSVLALYFMRAGYLWLVAGTPNPGKDLVVLTTAICWHIGIITFNSDYAFTVTNVIIHGVPYLALIYWYRYRTTLARAETPAPSAGHLPRLAAILATVWLLAFVEEMFWNRSIWHEHLIVFGPAWDVAGFEYLIVPLLAVPQMTHYLLDGFIWKRKSNPELAVLW</sequence>
<feature type="transmembrane region" description="Helical" evidence="1">
    <location>
        <begin position="191"/>
        <end position="215"/>
    </location>
</feature>
<feature type="transmembrane region" description="Helical" evidence="1">
    <location>
        <begin position="29"/>
        <end position="52"/>
    </location>
</feature>
<feature type="transmembrane region" description="Helical" evidence="1">
    <location>
        <begin position="227"/>
        <end position="243"/>
    </location>
</feature>
<feature type="transmembrane region" description="Helical" evidence="1">
    <location>
        <begin position="58"/>
        <end position="80"/>
    </location>
</feature>
<organism evidence="2">
    <name type="scientific">uncultured Acidobacteria bacterium A2</name>
    <dbReference type="NCBI Taxonomy" id="1036852"/>
    <lineage>
        <taxon>Bacteria</taxon>
        <taxon>Pseudomonadati</taxon>
        <taxon>Acidobacteriota</taxon>
        <taxon>environmental samples</taxon>
    </lineage>
</organism>
<feature type="transmembrane region" description="Helical" evidence="1">
    <location>
        <begin position="289"/>
        <end position="308"/>
    </location>
</feature>
<proteinExistence type="predicted"/>
<evidence type="ECO:0000313" key="2">
    <source>
        <dbReference type="EMBL" id="AEH26459.1"/>
    </source>
</evidence>
<reference evidence="2" key="1">
    <citation type="journal article" date="2011" name="FEMS Microbiol. Ecol.">
        <title>Polyketide synthase pathways identified from a metagenomic library are derived from soil Acidobacteria.</title>
        <authorList>
            <person name="Parsley L.C."/>
            <person name="Linneman J."/>
            <person name="Goode A.M."/>
            <person name="Becklund K."/>
            <person name="George I."/>
            <person name="Goodman R.M."/>
            <person name="Lopanik N.B."/>
            <person name="Liles M.R."/>
        </authorList>
    </citation>
    <scope>NUCLEOTIDE SEQUENCE</scope>
</reference>
<keyword evidence="1" id="KW-1133">Transmembrane helix</keyword>
<feature type="transmembrane region" description="Helical" evidence="1">
    <location>
        <begin position="249"/>
        <end position="268"/>
    </location>
</feature>
<name>F8TTE8_9BACT</name>
<dbReference type="AlphaFoldDB" id="F8TTE8"/>
<feature type="transmembrane region" description="Helical" evidence="1">
    <location>
        <begin position="328"/>
        <end position="347"/>
    </location>
</feature>
<feature type="transmembrane region" description="Helical" evidence="1">
    <location>
        <begin position="92"/>
        <end position="109"/>
    </location>
</feature>
<accession>F8TTE8</accession>
<protein>
    <submittedName>
        <fullName evidence="2">Putative transmembrane protein</fullName>
    </submittedName>
</protein>
<feature type="transmembrane region" description="Helical" evidence="1">
    <location>
        <begin position="151"/>
        <end position="171"/>
    </location>
</feature>